<dbReference type="SUPFAM" id="SSF81296">
    <property type="entry name" value="E set domains"/>
    <property type="match status" value="1"/>
</dbReference>
<dbReference type="Pfam" id="PF03404">
    <property type="entry name" value="Mo-co_dimer"/>
    <property type="match status" value="1"/>
</dbReference>
<dbReference type="VEuPathDB" id="FungiDB:FOC1_g10007666"/>
<feature type="domain" description="Moybdenum cofactor oxidoreductase dimerisation" evidence="4">
    <location>
        <begin position="354"/>
        <end position="449"/>
    </location>
</feature>
<dbReference type="EMBL" id="FMJY01000001">
    <property type="protein sequence ID" value="SCO76483.1"/>
    <property type="molecule type" value="Genomic_DNA"/>
</dbReference>
<evidence type="ECO:0000313" key="5">
    <source>
        <dbReference type="EMBL" id="SCO76483.1"/>
    </source>
</evidence>
<feature type="domain" description="Oxidoreductase molybdopterin-binding" evidence="3">
    <location>
        <begin position="252"/>
        <end position="331"/>
    </location>
</feature>
<dbReference type="Pfam" id="PF00106">
    <property type="entry name" value="adh_short"/>
    <property type="match status" value="1"/>
</dbReference>
<protein>
    <submittedName>
        <fullName evidence="5">Related to short chain dehydrogenase</fullName>
    </submittedName>
</protein>
<evidence type="ECO:0000259" key="3">
    <source>
        <dbReference type="Pfam" id="PF00174"/>
    </source>
</evidence>
<dbReference type="VEuPathDB" id="FungiDB:FOC4_g10004946"/>
<evidence type="ECO:0000313" key="6">
    <source>
        <dbReference type="Proteomes" id="UP000219369"/>
    </source>
</evidence>
<dbReference type="AlphaFoldDB" id="A0A2H3T416"/>
<dbReference type="VEuPathDB" id="FungiDB:FOC1_g10007665"/>
<dbReference type="InterPro" id="IPR000572">
    <property type="entry name" value="OxRdtase_Mopterin-bd_dom"/>
</dbReference>
<dbReference type="PANTHER" id="PTHR24320:SF274">
    <property type="entry name" value="CHAIN DEHYDROGENASE, PUTATIVE (AFU_ORTHOLOGUE AFUA_4G00440)-RELATED"/>
    <property type="match status" value="1"/>
</dbReference>
<dbReference type="VEuPathDB" id="FungiDB:HZS61_006677"/>
<dbReference type="Gene3D" id="2.60.40.650">
    <property type="match status" value="1"/>
</dbReference>
<accession>A0A2H3T416</accession>
<dbReference type="VEuPathDB" id="FungiDB:FOMG_18032"/>
<dbReference type="OrthoDB" id="191139at2759"/>
<name>A0A2H3T416_FUSOX</name>
<proteinExistence type="inferred from homology"/>
<dbReference type="InterPro" id="IPR002347">
    <property type="entry name" value="SDR_fam"/>
</dbReference>
<dbReference type="VEuPathDB" id="FungiDB:FOZG_13394"/>
<dbReference type="PANTHER" id="PTHR24320">
    <property type="entry name" value="RETINOL DEHYDROGENASE"/>
    <property type="match status" value="1"/>
</dbReference>
<gene>
    <name evidence="5" type="ORF">FRV6_00695</name>
</gene>
<dbReference type="Gene3D" id="3.40.50.720">
    <property type="entry name" value="NAD(P)-binding Rossmann-like Domain"/>
    <property type="match status" value="1"/>
</dbReference>
<dbReference type="GO" id="GO:0016491">
    <property type="term" value="F:oxidoreductase activity"/>
    <property type="evidence" value="ECO:0007669"/>
    <property type="project" value="UniProtKB-KW"/>
</dbReference>
<sequence length="460" mass="49767">MVRVFITGSTDGIGQAAAKLLAEQGHQVVLHARNTDRAASAKAAIPNAAAILVGNLSSIEETKKLAKDANNAGPFDVVVHNAGIGYGSTASREITSDKISAVFAVNTLAPYILTCLMDKPKSRLLFMSSDSHYSGDETLKNATQSHSYGNTKLHDTMLAKAFARRWTDIQVLSMHPGWVKTKMGGNSAPVQLSEPAKALASWVAGEGSLTKVMSGAFVTTSGESRPHPGADNVNKQEELLEICKSVSGVETSVRLSTILAVAEPLPAARFVWSEGLDHGKFFEYEADRYQKDLPVTKAQRPEVLLAWKINGEPLSKERGGPVRLVVPGWFGPFASVLYNEKDPTDPEGVKMRPVWEVEVNSMMTKPADSEVISAGLVTVEGWAWSHDGVALVEISKDEGQSWIRGKVDNKEDQAWQKFTAAVDLERGVGKLITRATSESGMKQPLTGRRNHVHSITVNVK</sequence>
<dbReference type="GO" id="GO:0030151">
    <property type="term" value="F:molybdenum ion binding"/>
    <property type="evidence" value="ECO:0007669"/>
    <property type="project" value="InterPro"/>
</dbReference>
<dbReference type="PRINTS" id="PR00081">
    <property type="entry name" value="GDHRDH"/>
</dbReference>
<dbReference type="SUPFAM" id="SSF51735">
    <property type="entry name" value="NAD(P)-binding Rossmann-fold domains"/>
    <property type="match status" value="1"/>
</dbReference>
<dbReference type="SUPFAM" id="SSF56524">
    <property type="entry name" value="Oxidoreductase molybdopterin-binding domain"/>
    <property type="match status" value="1"/>
</dbReference>
<evidence type="ECO:0000259" key="4">
    <source>
        <dbReference type="Pfam" id="PF03404"/>
    </source>
</evidence>
<keyword evidence="2" id="KW-0560">Oxidoreductase</keyword>
<organism evidence="5 6">
    <name type="scientific">Fusarium oxysporum</name>
    <name type="common">Fusarium vascular wilt</name>
    <dbReference type="NCBI Taxonomy" id="5507"/>
    <lineage>
        <taxon>Eukaryota</taxon>
        <taxon>Fungi</taxon>
        <taxon>Dikarya</taxon>
        <taxon>Ascomycota</taxon>
        <taxon>Pezizomycotina</taxon>
        <taxon>Sordariomycetes</taxon>
        <taxon>Hypocreomycetidae</taxon>
        <taxon>Hypocreales</taxon>
        <taxon>Nectriaceae</taxon>
        <taxon>Fusarium</taxon>
        <taxon>Fusarium oxysporum species complex</taxon>
    </lineage>
</organism>
<dbReference type="InterPro" id="IPR014756">
    <property type="entry name" value="Ig_E-set"/>
</dbReference>
<dbReference type="Pfam" id="PF00174">
    <property type="entry name" value="Oxidored_molyb"/>
    <property type="match status" value="1"/>
</dbReference>
<dbReference type="Gene3D" id="3.90.420.10">
    <property type="entry name" value="Oxidoreductase, molybdopterin-binding domain"/>
    <property type="match status" value="1"/>
</dbReference>
<dbReference type="InterPro" id="IPR036291">
    <property type="entry name" value="NAD(P)-bd_dom_sf"/>
</dbReference>
<evidence type="ECO:0000256" key="2">
    <source>
        <dbReference type="ARBA" id="ARBA00023002"/>
    </source>
</evidence>
<dbReference type="VEuPathDB" id="FungiDB:FOXG_12104"/>
<dbReference type="VEuPathDB" id="FungiDB:FOXG_12103"/>
<dbReference type="VEuPathDB" id="FungiDB:FOIG_10033"/>
<comment type="similarity">
    <text evidence="1">Belongs to the short-chain dehydrogenases/reductases (SDR) family.</text>
</comment>
<reference evidence="6" key="1">
    <citation type="submission" date="2016-09" db="EMBL/GenBank/DDBJ databases">
        <authorList>
            <person name="Guldener U."/>
        </authorList>
    </citation>
    <scope>NUCLEOTIDE SEQUENCE [LARGE SCALE GENOMIC DNA]</scope>
    <source>
        <strain evidence="6">V64-1</strain>
    </source>
</reference>
<dbReference type="InterPro" id="IPR036374">
    <property type="entry name" value="OxRdtase_Mopterin-bd_sf"/>
</dbReference>
<evidence type="ECO:0000256" key="1">
    <source>
        <dbReference type="ARBA" id="ARBA00006484"/>
    </source>
</evidence>
<dbReference type="InterPro" id="IPR005066">
    <property type="entry name" value="MoCF_OxRdtse_dimer"/>
</dbReference>
<dbReference type="Proteomes" id="UP000219369">
    <property type="component" value="Unassembled WGS sequence"/>
</dbReference>